<dbReference type="Pfam" id="PF01978">
    <property type="entry name" value="TrmB"/>
    <property type="match status" value="1"/>
</dbReference>
<dbReference type="Pfam" id="PF03610">
    <property type="entry name" value="EIIA-man"/>
    <property type="match status" value="1"/>
</dbReference>
<evidence type="ECO:0000313" key="8">
    <source>
        <dbReference type="EMBL" id="SMO77769.1"/>
    </source>
</evidence>
<accession>A0A521E1C2</accession>
<dbReference type="SUPFAM" id="SSF53062">
    <property type="entry name" value="PTS system fructose IIA component-like"/>
    <property type="match status" value="1"/>
</dbReference>
<feature type="region of interest" description="Disordered" evidence="5">
    <location>
        <begin position="336"/>
        <end position="357"/>
    </location>
</feature>
<dbReference type="InterPro" id="IPR002831">
    <property type="entry name" value="Tscrpt_reg_TrmB_N"/>
</dbReference>
<dbReference type="InterPro" id="IPR025662">
    <property type="entry name" value="Sigma_54_int_dom_ATP-bd_1"/>
</dbReference>
<evidence type="ECO:0000256" key="2">
    <source>
        <dbReference type="ARBA" id="ARBA00022741"/>
    </source>
</evidence>
<dbReference type="InterPro" id="IPR036662">
    <property type="entry name" value="PTS_EIIA_man-typ_sf"/>
</dbReference>
<dbReference type="InterPro" id="IPR036388">
    <property type="entry name" value="WH-like_DNA-bd_sf"/>
</dbReference>
<dbReference type="InterPro" id="IPR003593">
    <property type="entry name" value="AAA+_ATPase"/>
</dbReference>
<dbReference type="OrthoDB" id="9771372at2"/>
<evidence type="ECO:0000259" key="7">
    <source>
        <dbReference type="PROSITE" id="PS51096"/>
    </source>
</evidence>
<dbReference type="SMART" id="SM00382">
    <property type="entry name" value="AAA"/>
    <property type="match status" value="1"/>
</dbReference>
<dbReference type="Gene3D" id="3.40.50.300">
    <property type="entry name" value="P-loop containing nucleotide triphosphate hydrolases"/>
    <property type="match status" value="1"/>
</dbReference>
<dbReference type="PROSITE" id="PS51096">
    <property type="entry name" value="PTS_EIIA_TYPE_4"/>
    <property type="match status" value="1"/>
</dbReference>
<dbReference type="GO" id="GO:0009401">
    <property type="term" value="P:phosphoenolpyruvate-dependent sugar phosphotransferase system"/>
    <property type="evidence" value="ECO:0007669"/>
    <property type="project" value="InterPro"/>
</dbReference>
<dbReference type="PROSITE" id="PS50045">
    <property type="entry name" value="SIGMA54_INTERACT_4"/>
    <property type="match status" value="1"/>
</dbReference>
<organism evidence="8 9">
    <name type="scientific">Melghirimyces algeriensis</name>
    <dbReference type="NCBI Taxonomy" id="910412"/>
    <lineage>
        <taxon>Bacteria</taxon>
        <taxon>Bacillati</taxon>
        <taxon>Bacillota</taxon>
        <taxon>Bacilli</taxon>
        <taxon>Bacillales</taxon>
        <taxon>Thermoactinomycetaceae</taxon>
        <taxon>Melghirimyces</taxon>
    </lineage>
</organism>
<evidence type="ECO:0000256" key="1">
    <source>
        <dbReference type="ARBA" id="ARBA00022679"/>
    </source>
</evidence>
<protein>
    <submittedName>
        <fullName evidence="8">Sigma 54 modulation protein</fullName>
    </submittedName>
</protein>
<feature type="domain" description="PTS EIIA type-4" evidence="7">
    <location>
        <begin position="517"/>
        <end position="641"/>
    </location>
</feature>
<evidence type="ECO:0000313" key="9">
    <source>
        <dbReference type="Proteomes" id="UP000315636"/>
    </source>
</evidence>
<dbReference type="EMBL" id="FXTI01000007">
    <property type="protein sequence ID" value="SMO77769.1"/>
    <property type="molecule type" value="Genomic_DNA"/>
</dbReference>
<dbReference type="InterPro" id="IPR027417">
    <property type="entry name" value="P-loop_NTPase"/>
</dbReference>
<dbReference type="Pfam" id="PF00158">
    <property type="entry name" value="Sigma54_activat"/>
    <property type="match status" value="1"/>
</dbReference>
<evidence type="ECO:0000256" key="5">
    <source>
        <dbReference type="SAM" id="MobiDB-lite"/>
    </source>
</evidence>
<keyword evidence="1" id="KW-0808">Transferase</keyword>
<dbReference type="CDD" id="cd00009">
    <property type="entry name" value="AAA"/>
    <property type="match status" value="1"/>
</dbReference>
<dbReference type="AlphaFoldDB" id="A0A521E1C2"/>
<keyword evidence="3" id="KW-0067">ATP-binding</keyword>
<proteinExistence type="predicted"/>
<evidence type="ECO:0000259" key="6">
    <source>
        <dbReference type="PROSITE" id="PS50045"/>
    </source>
</evidence>
<keyword evidence="2" id="KW-0547">Nucleotide-binding</keyword>
<dbReference type="InterPro" id="IPR004701">
    <property type="entry name" value="PTS_EIIA_man-typ"/>
</dbReference>
<dbReference type="SUPFAM" id="SSF46785">
    <property type="entry name" value="Winged helix' DNA-binding domain"/>
    <property type="match status" value="1"/>
</dbReference>
<gene>
    <name evidence="8" type="ORF">SAMN06264849_107125</name>
</gene>
<dbReference type="SUPFAM" id="SSF52540">
    <property type="entry name" value="P-loop containing nucleoside triphosphate hydrolases"/>
    <property type="match status" value="1"/>
</dbReference>
<dbReference type="Proteomes" id="UP000315636">
    <property type="component" value="Unassembled WGS sequence"/>
</dbReference>
<dbReference type="GO" id="GO:0016740">
    <property type="term" value="F:transferase activity"/>
    <property type="evidence" value="ECO:0007669"/>
    <property type="project" value="UniProtKB-KW"/>
</dbReference>
<dbReference type="PROSITE" id="PS00675">
    <property type="entry name" value="SIGMA54_INTERACT_1"/>
    <property type="match status" value="1"/>
</dbReference>
<dbReference type="Gene3D" id="3.40.50.510">
    <property type="entry name" value="Phosphotransferase system, mannose-type IIA component"/>
    <property type="match status" value="1"/>
</dbReference>
<dbReference type="InterPro" id="IPR002078">
    <property type="entry name" value="Sigma_54_int"/>
</dbReference>
<dbReference type="GO" id="GO:0003677">
    <property type="term" value="F:DNA binding"/>
    <property type="evidence" value="ECO:0007669"/>
    <property type="project" value="UniProtKB-KW"/>
</dbReference>
<keyword evidence="9" id="KW-1185">Reference proteome</keyword>
<feature type="domain" description="Sigma-54 factor interaction" evidence="6">
    <location>
        <begin position="83"/>
        <end position="309"/>
    </location>
</feature>
<dbReference type="GO" id="GO:0016020">
    <property type="term" value="C:membrane"/>
    <property type="evidence" value="ECO:0007669"/>
    <property type="project" value="InterPro"/>
</dbReference>
<evidence type="ECO:0000256" key="3">
    <source>
        <dbReference type="ARBA" id="ARBA00022840"/>
    </source>
</evidence>
<evidence type="ECO:0000256" key="4">
    <source>
        <dbReference type="ARBA" id="ARBA00023125"/>
    </source>
</evidence>
<sequence>MKKIDLVEQTLYRITKNNQEGTTAEEISSLLHIDRSTASRYLNQLVQMGVVEKHPGRPVRFSSLKKPSETLSRPNILKPEDQESLQPIVEKAKAALLYPPRGLPILLYGETGVGKSYMAGYLAEVTAQYLGHDLPFVSFNCAEYAQNPQLLMGHLFGVKKGAFTGADTDRSGLVQQANGGLLFLDEIHRLPEAGQEMLFHLIDSGYYRRLGESKQRNVNILLIGATTQPPDHALLPTLSRRFPVKITLPPLRKRSRQEREQLVNLFLSIEGEQMGARPILEPECREAFLTYDCRGNVGQLKSDIQIACAQAFLRRLHRNEPTVTILPDDLPHSVRYIKDGDSTDEQPSLGNSLAEKPPKMDQSFYDRLVHFQHELESKGLSAYEKARKLQQLAEPFVQSRIDSSQFIPAPPKNSLLEASLMDCFRKVWNQVEALLERTIPLSYLTTLALHIQAWVKAGKPARTDEGNLSSSPPPFREAAELIAQSLLPYLSDPLPEVEVNRIARLLQHGVETPENGRIAVLVAAHGDASASSMADVANALMGEQHIHAVDIPLHQPTTVAYNRLAKTLREIDEGHGVLMLVDLGSLTTMGESLSKETGIAVSTIADVHLSMVIDAGRRSLLPGWDLPLLTETIRNRSVQRISVHQDDSKQNLQKRRLIATVCLTGEGAALTLDSWLQEHLSTVDDDVEIRPVQIDLQNRRSPLLEHLRENHQLLAVVGTVQPDLPDVPFFPAWELLQPEGVARLEDLLKKTRDDRETESEETSLQVEEIPTLVEQGLMETTSHLNPRLFCRILKETMPSVRQAANLDPARETGLWMHLGALMDRLIQGEVPQRIAHSSEENQIPFALIKAWTDLLNRLSSAFSISFPDGMAEDLSRLSVI</sequence>
<dbReference type="PANTHER" id="PTHR32071:SF38">
    <property type="entry name" value="PSP OPERON TRANSCRIPTIONAL ACTIVATOR"/>
    <property type="match status" value="1"/>
</dbReference>
<dbReference type="Gene3D" id="1.10.10.10">
    <property type="entry name" value="Winged helix-like DNA-binding domain superfamily/Winged helix DNA-binding domain"/>
    <property type="match status" value="1"/>
</dbReference>
<name>A0A521E1C2_9BACL</name>
<dbReference type="PANTHER" id="PTHR32071">
    <property type="entry name" value="TRANSCRIPTIONAL REGULATORY PROTEIN"/>
    <property type="match status" value="1"/>
</dbReference>
<dbReference type="GO" id="GO:0006355">
    <property type="term" value="P:regulation of DNA-templated transcription"/>
    <property type="evidence" value="ECO:0007669"/>
    <property type="project" value="InterPro"/>
</dbReference>
<dbReference type="InterPro" id="IPR036390">
    <property type="entry name" value="WH_DNA-bd_sf"/>
</dbReference>
<dbReference type="GO" id="GO:0005524">
    <property type="term" value="F:ATP binding"/>
    <property type="evidence" value="ECO:0007669"/>
    <property type="project" value="UniProtKB-KW"/>
</dbReference>
<keyword evidence="4" id="KW-0238">DNA-binding</keyword>
<reference evidence="8 9" key="1">
    <citation type="submission" date="2017-05" db="EMBL/GenBank/DDBJ databases">
        <authorList>
            <person name="Varghese N."/>
            <person name="Submissions S."/>
        </authorList>
    </citation>
    <scope>NUCLEOTIDE SEQUENCE [LARGE SCALE GENOMIC DNA]</scope>
    <source>
        <strain evidence="8 9">DSM 45474</strain>
    </source>
</reference>
<dbReference type="RefSeq" id="WP_142505931.1">
    <property type="nucleotide sequence ID" value="NZ_FXTI01000007.1"/>
</dbReference>